<organism evidence="1 2">
    <name type="scientific">Polyplosphaeria fusca</name>
    <dbReference type="NCBI Taxonomy" id="682080"/>
    <lineage>
        <taxon>Eukaryota</taxon>
        <taxon>Fungi</taxon>
        <taxon>Dikarya</taxon>
        <taxon>Ascomycota</taxon>
        <taxon>Pezizomycotina</taxon>
        <taxon>Dothideomycetes</taxon>
        <taxon>Pleosporomycetidae</taxon>
        <taxon>Pleosporales</taxon>
        <taxon>Tetraplosphaeriaceae</taxon>
        <taxon>Polyplosphaeria</taxon>
    </lineage>
</organism>
<sequence>DSRSLYNCLVKLGTTNEKRLMIDIMSLWKLYENREIQEIRWINSKDNPADTCTKKTPNQALEKLVSTNHLTVKVEAFVDRLDHVRQPEELAQLDKA</sequence>
<reference evidence="1" key="1">
    <citation type="journal article" date="2020" name="Stud. Mycol.">
        <title>101 Dothideomycetes genomes: a test case for predicting lifestyles and emergence of pathogens.</title>
        <authorList>
            <person name="Haridas S."/>
            <person name="Albert R."/>
            <person name="Binder M."/>
            <person name="Bloem J."/>
            <person name="Labutti K."/>
            <person name="Salamov A."/>
            <person name="Andreopoulos B."/>
            <person name="Baker S."/>
            <person name="Barry K."/>
            <person name="Bills G."/>
            <person name="Bluhm B."/>
            <person name="Cannon C."/>
            <person name="Castanera R."/>
            <person name="Culley D."/>
            <person name="Daum C."/>
            <person name="Ezra D."/>
            <person name="Gonzalez J."/>
            <person name="Henrissat B."/>
            <person name="Kuo A."/>
            <person name="Liang C."/>
            <person name="Lipzen A."/>
            <person name="Lutzoni F."/>
            <person name="Magnuson J."/>
            <person name="Mondo S."/>
            <person name="Nolan M."/>
            <person name="Ohm R."/>
            <person name="Pangilinan J."/>
            <person name="Park H.-J."/>
            <person name="Ramirez L."/>
            <person name="Alfaro M."/>
            <person name="Sun H."/>
            <person name="Tritt A."/>
            <person name="Yoshinaga Y."/>
            <person name="Zwiers L.-H."/>
            <person name="Turgeon B."/>
            <person name="Goodwin S."/>
            <person name="Spatafora J."/>
            <person name="Crous P."/>
            <person name="Grigoriev I."/>
        </authorList>
    </citation>
    <scope>NUCLEOTIDE SEQUENCE</scope>
    <source>
        <strain evidence="1">CBS 125425</strain>
    </source>
</reference>
<comment type="caution">
    <text evidence="1">The sequence shown here is derived from an EMBL/GenBank/DDBJ whole genome shotgun (WGS) entry which is preliminary data.</text>
</comment>
<dbReference type="Proteomes" id="UP000799444">
    <property type="component" value="Unassembled WGS sequence"/>
</dbReference>
<evidence type="ECO:0000313" key="1">
    <source>
        <dbReference type="EMBL" id="KAF2726910.1"/>
    </source>
</evidence>
<evidence type="ECO:0000313" key="2">
    <source>
        <dbReference type="Proteomes" id="UP000799444"/>
    </source>
</evidence>
<gene>
    <name evidence="1" type="ORF">EJ04DRAFT_452395</name>
</gene>
<dbReference type="EMBL" id="ML996373">
    <property type="protein sequence ID" value="KAF2726910.1"/>
    <property type="molecule type" value="Genomic_DNA"/>
</dbReference>
<protein>
    <submittedName>
        <fullName evidence="1">Uncharacterized protein</fullName>
    </submittedName>
</protein>
<proteinExistence type="predicted"/>
<accession>A0A9P4QJL8</accession>
<dbReference type="AlphaFoldDB" id="A0A9P4QJL8"/>
<feature type="non-terminal residue" evidence="1">
    <location>
        <position position="1"/>
    </location>
</feature>
<keyword evidence="2" id="KW-1185">Reference proteome</keyword>
<name>A0A9P4QJL8_9PLEO</name>
<dbReference type="OrthoDB" id="411592at2759"/>